<evidence type="ECO:0000259" key="1">
    <source>
        <dbReference type="Pfam" id="PF08533"/>
    </source>
</evidence>
<name>A0ABX7U1C1_STRCY</name>
<dbReference type="RefSeq" id="WP_208035635.1">
    <property type="nucleotide sequence ID" value="NZ_CP071839.1"/>
</dbReference>
<reference evidence="2 3" key="1">
    <citation type="submission" date="2021-03" db="EMBL/GenBank/DDBJ databases">
        <title>Complete genome sequence of Streptomyces cyanogenus S136, producer of anticancer angucycline landomycin A.</title>
        <authorList>
            <person name="Hrab P."/>
            <person name="Ruckert C."/>
            <person name="Busche T."/>
            <person name="Ostash I."/>
            <person name="Kalinowski J."/>
            <person name="Fedorenko V."/>
            <person name="Yushchuk O."/>
            <person name="Ostash B."/>
        </authorList>
    </citation>
    <scope>NUCLEOTIDE SEQUENCE [LARGE SCALE GENOMIC DNA]</scope>
    <source>
        <strain evidence="2 3">S136</strain>
    </source>
</reference>
<dbReference type="Proteomes" id="UP000663908">
    <property type="component" value="Chromosome"/>
</dbReference>
<organism evidence="2 3">
    <name type="scientific">Streptomyces cyanogenus</name>
    <dbReference type="NCBI Taxonomy" id="80860"/>
    <lineage>
        <taxon>Bacteria</taxon>
        <taxon>Bacillati</taxon>
        <taxon>Actinomycetota</taxon>
        <taxon>Actinomycetes</taxon>
        <taxon>Kitasatosporales</taxon>
        <taxon>Streptomycetaceae</taxon>
        <taxon>Streptomyces</taxon>
    </lineage>
</organism>
<feature type="domain" description="Beta-galactosidase C-terminal" evidence="1">
    <location>
        <begin position="18"/>
        <end position="75"/>
    </location>
</feature>
<keyword evidence="3" id="KW-1185">Reference proteome</keyword>
<protein>
    <recommendedName>
        <fullName evidence="1">Beta-galactosidase C-terminal domain-containing protein</fullName>
    </recommendedName>
</protein>
<dbReference type="Pfam" id="PF08533">
    <property type="entry name" value="Glyco_hydro_42C"/>
    <property type="match status" value="1"/>
</dbReference>
<accession>A0ABX7U1C1</accession>
<dbReference type="EMBL" id="CP071839">
    <property type="protein sequence ID" value="QTE02313.1"/>
    <property type="molecule type" value="Genomic_DNA"/>
</dbReference>
<evidence type="ECO:0000313" key="2">
    <source>
        <dbReference type="EMBL" id="QTE02313.1"/>
    </source>
</evidence>
<sequence length="79" mass="8060">MGAVVGQVEGRVRSAPPGVEVVLRRGPEADYLFVIDHTGQGASVPVAQDATELLTGTAAPGSVTVLPGDVAVVREPRGR</sequence>
<evidence type="ECO:0000313" key="3">
    <source>
        <dbReference type="Proteomes" id="UP000663908"/>
    </source>
</evidence>
<dbReference type="InterPro" id="IPR013739">
    <property type="entry name" value="Beta_galactosidase_C"/>
</dbReference>
<dbReference type="Gene3D" id="2.60.40.1180">
    <property type="entry name" value="Golgi alpha-mannosidase II"/>
    <property type="match status" value="1"/>
</dbReference>
<gene>
    <name evidence="2" type="ORF">S1361_33590</name>
</gene>
<proteinExistence type="predicted"/>
<dbReference type="InterPro" id="IPR013780">
    <property type="entry name" value="Glyco_hydro_b"/>
</dbReference>